<comment type="caution">
    <text evidence="3">The sequence shown here is derived from an EMBL/GenBank/DDBJ whole genome shotgun (WGS) entry which is preliminary data.</text>
</comment>
<dbReference type="InterPro" id="IPR051563">
    <property type="entry name" value="Glycosyl_Hydrolase_51"/>
</dbReference>
<keyword evidence="1" id="KW-1133">Transmembrane helix</keyword>
<dbReference type="PANTHER" id="PTHR31776:SF25">
    <property type="entry name" value="NON-REDUCING END ALPHA-L-ARABINOFURANOSIDASE"/>
    <property type="match status" value="1"/>
</dbReference>
<keyword evidence="4" id="KW-1185">Reference proteome</keyword>
<sequence length="251" mass="28358">MITSLKILELNALLAAIIMLTGLSWVFQNIKDGKTYNLVMFVKALKIIHLTISLTSSDGQQNLASAMITLGHGFCTELISMLLDLKPQFLRLHETTIGGCFVEGNQLRNALRWKETIGPWEERPGHYGDVWNYWTDHRLGYFEWTDHRLGYFEFLQVVEDLGISHNAEVNATLVAPFVKAYKIPHVLFHIQNHFDRTMQTGPKVFVSEYAAKEPENGNGSLLAALAEAAFLTGLERNRWTPSLILDPCLGI</sequence>
<name>A0AAV5BPI3_ELECO</name>
<dbReference type="EMBL" id="BQKI01000002">
    <property type="protein sequence ID" value="GJM88101.1"/>
    <property type="molecule type" value="Genomic_DNA"/>
</dbReference>
<dbReference type="InterPro" id="IPR017853">
    <property type="entry name" value="GH"/>
</dbReference>
<feature type="domain" description="Alpha-L-arabinofuranosidase 1 catalytic" evidence="2">
    <location>
        <begin position="82"/>
        <end position="172"/>
    </location>
</feature>
<evidence type="ECO:0000313" key="4">
    <source>
        <dbReference type="Proteomes" id="UP001054889"/>
    </source>
</evidence>
<dbReference type="Gene3D" id="3.20.20.80">
    <property type="entry name" value="Glycosidases"/>
    <property type="match status" value="1"/>
</dbReference>
<keyword evidence="1" id="KW-0472">Membrane</keyword>
<proteinExistence type="predicted"/>
<dbReference type="GO" id="GO:0046556">
    <property type="term" value="F:alpha-L-arabinofuranosidase activity"/>
    <property type="evidence" value="ECO:0007669"/>
    <property type="project" value="TreeGrafter"/>
</dbReference>
<keyword evidence="1" id="KW-0812">Transmembrane</keyword>
<dbReference type="PANTHER" id="PTHR31776">
    <property type="entry name" value="ALPHA-L-ARABINOFURANOSIDASE 1"/>
    <property type="match status" value="1"/>
</dbReference>
<gene>
    <name evidence="3" type="primary">ga04127</name>
    <name evidence="3" type="ORF">PR202_ga04127</name>
</gene>
<feature type="transmembrane region" description="Helical" evidence="1">
    <location>
        <begin position="7"/>
        <end position="27"/>
    </location>
</feature>
<protein>
    <recommendedName>
        <fullName evidence="2">Alpha-L-arabinofuranosidase 1 catalytic domain-containing protein</fullName>
    </recommendedName>
</protein>
<reference evidence="3" key="1">
    <citation type="journal article" date="2018" name="DNA Res.">
        <title>Multiple hybrid de novo genome assembly of finger millet, an orphan allotetraploid crop.</title>
        <authorList>
            <person name="Hatakeyama M."/>
            <person name="Aluri S."/>
            <person name="Balachadran M.T."/>
            <person name="Sivarajan S.R."/>
            <person name="Patrignani A."/>
            <person name="Gruter S."/>
            <person name="Poveda L."/>
            <person name="Shimizu-Inatsugi R."/>
            <person name="Baeten J."/>
            <person name="Francoijs K.J."/>
            <person name="Nataraja K.N."/>
            <person name="Reddy Y.A.N."/>
            <person name="Phadnis S."/>
            <person name="Ravikumar R.L."/>
            <person name="Schlapbach R."/>
            <person name="Sreeman S.M."/>
            <person name="Shimizu K.K."/>
        </authorList>
    </citation>
    <scope>NUCLEOTIDE SEQUENCE</scope>
</reference>
<dbReference type="Proteomes" id="UP001054889">
    <property type="component" value="Unassembled WGS sequence"/>
</dbReference>
<dbReference type="SUPFAM" id="SSF51445">
    <property type="entry name" value="(Trans)glycosidases"/>
    <property type="match status" value="1"/>
</dbReference>
<evidence type="ECO:0000259" key="2">
    <source>
        <dbReference type="Pfam" id="PF22848"/>
    </source>
</evidence>
<organism evidence="3 4">
    <name type="scientific">Eleusine coracana subsp. coracana</name>
    <dbReference type="NCBI Taxonomy" id="191504"/>
    <lineage>
        <taxon>Eukaryota</taxon>
        <taxon>Viridiplantae</taxon>
        <taxon>Streptophyta</taxon>
        <taxon>Embryophyta</taxon>
        <taxon>Tracheophyta</taxon>
        <taxon>Spermatophyta</taxon>
        <taxon>Magnoliopsida</taxon>
        <taxon>Liliopsida</taxon>
        <taxon>Poales</taxon>
        <taxon>Poaceae</taxon>
        <taxon>PACMAD clade</taxon>
        <taxon>Chloridoideae</taxon>
        <taxon>Cynodonteae</taxon>
        <taxon>Eleusininae</taxon>
        <taxon>Eleusine</taxon>
    </lineage>
</organism>
<dbReference type="Pfam" id="PF22848">
    <property type="entry name" value="ASD1_dom"/>
    <property type="match status" value="1"/>
</dbReference>
<dbReference type="AlphaFoldDB" id="A0AAV5BPI3"/>
<dbReference type="InterPro" id="IPR055235">
    <property type="entry name" value="ASD1_cat"/>
</dbReference>
<evidence type="ECO:0000313" key="3">
    <source>
        <dbReference type="EMBL" id="GJM88101.1"/>
    </source>
</evidence>
<reference evidence="3" key="2">
    <citation type="submission" date="2021-12" db="EMBL/GenBank/DDBJ databases">
        <title>Resequencing data analysis of finger millet.</title>
        <authorList>
            <person name="Hatakeyama M."/>
            <person name="Aluri S."/>
            <person name="Balachadran M.T."/>
            <person name="Sivarajan S.R."/>
            <person name="Poveda L."/>
            <person name="Shimizu-Inatsugi R."/>
            <person name="Schlapbach R."/>
            <person name="Sreeman S.M."/>
            <person name="Shimizu K.K."/>
        </authorList>
    </citation>
    <scope>NUCLEOTIDE SEQUENCE</scope>
</reference>
<evidence type="ECO:0000256" key="1">
    <source>
        <dbReference type="SAM" id="Phobius"/>
    </source>
</evidence>
<accession>A0AAV5BPI3</accession>